<protein>
    <submittedName>
        <fullName evidence="1">Uncharacterized protein</fullName>
    </submittedName>
</protein>
<name>A0ABD1TJI1_9LAMI</name>
<keyword evidence="2" id="KW-1185">Reference proteome</keyword>
<evidence type="ECO:0000313" key="1">
    <source>
        <dbReference type="EMBL" id="KAL2512890.1"/>
    </source>
</evidence>
<accession>A0ABD1TJI1</accession>
<gene>
    <name evidence="1" type="ORF">Adt_18490</name>
</gene>
<proteinExistence type="predicted"/>
<evidence type="ECO:0000313" key="2">
    <source>
        <dbReference type="Proteomes" id="UP001604336"/>
    </source>
</evidence>
<dbReference type="EMBL" id="JBFOLK010000005">
    <property type="protein sequence ID" value="KAL2512890.1"/>
    <property type="molecule type" value="Genomic_DNA"/>
</dbReference>
<dbReference type="Proteomes" id="UP001604336">
    <property type="component" value="Unassembled WGS sequence"/>
</dbReference>
<comment type="caution">
    <text evidence="1">The sequence shown here is derived from an EMBL/GenBank/DDBJ whole genome shotgun (WGS) entry which is preliminary data.</text>
</comment>
<sequence length="132" mass="15192">MTENRKQTVAGNDREQVGNGGFRCLVDRRWEMDGNGRKVPTAPNKNESCEGFCPRENRFHVWREEWYKFKLFLSSFHVTQLSKSSVGKPYPAHHGQEISSPLTQYDLFIGIMSSYSVRTCLVSMVFARPSLL</sequence>
<reference evidence="2" key="1">
    <citation type="submission" date="2024-07" db="EMBL/GenBank/DDBJ databases">
        <title>Two chromosome-level genome assemblies of Korean endemic species Abeliophyllum distichum and Forsythia ovata (Oleaceae).</title>
        <authorList>
            <person name="Jang H."/>
        </authorList>
    </citation>
    <scope>NUCLEOTIDE SEQUENCE [LARGE SCALE GENOMIC DNA]</scope>
</reference>
<dbReference type="AlphaFoldDB" id="A0ABD1TJI1"/>
<organism evidence="1 2">
    <name type="scientific">Abeliophyllum distichum</name>
    <dbReference type="NCBI Taxonomy" id="126358"/>
    <lineage>
        <taxon>Eukaryota</taxon>
        <taxon>Viridiplantae</taxon>
        <taxon>Streptophyta</taxon>
        <taxon>Embryophyta</taxon>
        <taxon>Tracheophyta</taxon>
        <taxon>Spermatophyta</taxon>
        <taxon>Magnoliopsida</taxon>
        <taxon>eudicotyledons</taxon>
        <taxon>Gunneridae</taxon>
        <taxon>Pentapetalae</taxon>
        <taxon>asterids</taxon>
        <taxon>lamiids</taxon>
        <taxon>Lamiales</taxon>
        <taxon>Oleaceae</taxon>
        <taxon>Forsythieae</taxon>
        <taxon>Abeliophyllum</taxon>
    </lineage>
</organism>